<proteinExistence type="predicted"/>
<name>A0A512CWF8_9MICO</name>
<dbReference type="Proteomes" id="UP000321534">
    <property type="component" value="Unassembled WGS sequence"/>
</dbReference>
<keyword evidence="2" id="KW-1185">Reference proteome</keyword>
<reference evidence="1 2" key="1">
    <citation type="submission" date="2019-07" db="EMBL/GenBank/DDBJ databases">
        <title>Whole genome shotgun sequence of Terrabacter aerolatus NBRC 106305.</title>
        <authorList>
            <person name="Hosoyama A."/>
            <person name="Uohara A."/>
            <person name="Ohji S."/>
            <person name="Ichikawa N."/>
        </authorList>
    </citation>
    <scope>NUCLEOTIDE SEQUENCE [LARGE SCALE GENOMIC DNA]</scope>
    <source>
        <strain evidence="1 2">NBRC 106305</strain>
    </source>
</reference>
<protein>
    <submittedName>
        <fullName evidence="1">Uncharacterized protein</fullName>
    </submittedName>
</protein>
<dbReference type="RefSeq" id="WP_147062719.1">
    <property type="nucleotide sequence ID" value="NZ_BAAARO010000025.1"/>
</dbReference>
<dbReference type="OrthoDB" id="4858632at2"/>
<gene>
    <name evidence="1" type="ORF">TAE01_03470</name>
</gene>
<dbReference type="EMBL" id="BJYX01000001">
    <property type="protein sequence ID" value="GEO28537.1"/>
    <property type="molecule type" value="Genomic_DNA"/>
</dbReference>
<comment type="caution">
    <text evidence="1">The sequence shown here is derived from an EMBL/GenBank/DDBJ whole genome shotgun (WGS) entry which is preliminary data.</text>
</comment>
<evidence type="ECO:0000313" key="2">
    <source>
        <dbReference type="Proteomes" id="UP000321534"/>
    </source>
</evidence>
<accession>A0A512CWF8</accession>
<evidence type="ECO:0000313" key="1">
    <source>
        <dbReference type="EMBL" id="GEO28537.1"/>
    </source>
</evidence>
<sequence length="280" mass="29150">MTVQFDAAVGRVRLDPATFDTLVDLATDAHPDAHPDARTQAPADARATDDLTATGVLVDGHPTEVLAPALAAVARPLARLETVVASRHQLLVHQGWLSLLSAVLADVGDGSYDFAGVATEFVPTTIARLVRLRPRTRLGAGSVTVTPDLLDGLLDPDDGRRARAADALGTALASDFAEAAGLVRDGAWCFWSAVVSWAPPGRSVRSDADLVSRRVSVLDTTAGMLALEASGPPGADRLSLVPTTPTDVWFLLSSILPSDADLGADAADDSAHESTDHRGS</sequence>
<organism evidence="1 2">
    <name type="scientific">Terrabacter aerolatus</name>
    <dbReference type="NCBI Taxonomy" id="422442"/>
    <lineage>
        <taxon>Bacteria</taxon>
        <taxon>Bacillati</taxon>
        <taxon>Actinomycetota</taxon>
        <taxon>Actinomycetes</taxon>
        <taxon>Micrococcales</taxon>
        <taxon>Intrasporangiaceae</taxon>
        <taxon>Terrabacter</taxon>
    </lineage>
</organism>
<dbReference type="AlphaFoldDB" id="A0A512CWF8"/>